<dbReference type="CDD" id="cd18683">
    <property type="entry name" value="PIN_VapC-like"/>
    <property type="match status" value="1"/>
</dbReference>
<dbReference type="EMBL" id="QGKM01000030">
    <property type="protein sequence ID" value="PWQ96869.1"/>
    <property type="molecule type" value="Genomic_DNA"/>
</dbReference>
<dbReference type="AlphaFoldDB" id="A0A317CEU8"/>
<organism evidence="2 3">
    <name type="scientific">Leucothrix pacifica</name>
    <dbReference type="NCBI Taxonomy" id="1247513"/>
    <lineage>
        <taxon>Bacteria</taxon>
        <taxon>Pseudomonadati</taxon>
        <taxon>Pseudomonadota</taxon>
        <taxon>Gammaproteobacteria</taxon>
        <taxon>Thiotrichales</taxon>
        <taxon>Thiotrichaceae</taxon>
        <taxon>Leucothrix</taxon>
    </lineage>
</organism>
<accession>A0A317CEU8</accession>
<comment type="caution">
    <text evidence="2">The sequence shown here is derived from an EMBL/GenBank/DDBJ whole genome shotgun (WGS) entry which is preliminary data.</text>
</comment>
<evidence type="ECO:0000259" key="1">
    <source>
        <dbReference type="Pfam" id="PF01850"/>
    </source>
</evidence>
<dbReference type="Pfam" id="PF01850">
    <property type="entry name" value="PIN"/>
    <property type="match status" value="1"/>
</dbReference>
<dbReference type="InterPro" id="IPR029060">
    <property type="entry name" value="PIN-like_dom_sf"/>
</dbReference>
<protein>
    <submittedName>
        <fullName evidence="2">Nucleotide-binding protein</fullName>
    </submittedName>
</protein>
<dbReference type="OrthoDB" id="32974at2"/>
<dbReference type="SUPFAM" id="SSF88723">
    <property type="entry name" value="PIN domain-like"/>
    <property type="match status" value="1"/>
</dbReference>
<reference evidence="2 3" key="1">
    <citation type="submission" date="2018-05" db="EMBL/GenBank/DDBJ databases">
        <title>Leucothrix arctica sp. nov., isolated from Arctic seawater.</title>
        <authorList>
            <person name="Choi A."/>
            <person name="Baek K."/>
        </authorList>
    </citation>
    <scope>NUCLEOTIDE SEQUENCE [LARGE SCALE GENOMIC DNA]</scope>
    <source>
        <strain evidence="2 3">JCM 18388</strain>
    </source>
</reference>
<sequence>MIGLDTNVLARYYIHDEDDKEANKQQLAAKRLFESGQSLKVSKTVILEFEWILRGFYQFNPEDIIAVFQNLLSQPHISVESQQEIEQAISGLADGLDFADALHHAHYQDCEAMASFDDRKFARRVKRLGLAPRITVPK</sequence>
<evidence type="ECO:0000313" key="2">
    <source>
        <dbReference type="EMBL" id="PWQ96869.1"/>
    </source>
</evidence>
<dbReference type="Proteomes" id="UP000245539">
    <property type="component" value="Unassembled WGS sequence"/>
</dbReference>
<keyword evidence="3" id="KW-1185">Reference proteome</keyword>
<gene>
    <name evidence="2" type="ORF">DKW60_11710</name>
</gene>
<dbReference type="Gene3D" id="3.40.50.1010">
    <property type="entry name" value="5'-nuclease"/>
    <property type="match status" value="1"/>
</dbReference>
<dbReference type="InterPro" id="IPR002716">
    <property type="entry name" value="PIN_dom"/>
</dbReference>
<feature type="domain" description="PIN" evidence="1">
    <location>
        <begin position="4"/>
        <end position="123"/>
    </location>
</feature>
<name>A0A317CEU8_9GAMM</name>
<dbReference type="RefSeq" id="WP_109837840.1">
    <property type="nucleotide sequence ID" value="NZ_QGKM01000030.1"/>
</dbReference>
<evidence type="ECO:0000313" key="3">
    <source>
        <dbReference type="Proteomes" id="UP000245539"/>
    </source>
</evidence>
<proteinExistence type="predicted"/>